<evidence type="ECO:0000256" key="5">
    <source>
        <dbReference type="ARBA" id="ARBA00022968"/>
    </source>
</evidence>
<keyword evidence="5" id="KW-0735">Signal-anchor</keyword>
<organism evidence="11 12">
    <name type="scientific">Prorocentrum cordatum</name>
    <dbReference type="NCBI Taxonomy" id="2364126"/>
    <lineage>
        <taxon>Eukaryota</taxon>
        <taxon>Sar</taxon>
        <taxon>Alveolata</taxon>
        <taxon>Dinophyceae</taxon>
        <taxon>Prorocentrales</taxon>
        <taxon>Prorocentraceae</taxon>
        <taxon>Prorocentrum</taxon>
    </lineage>
</organism>
<evidence type="ECO:0000256" key="8">
    <source>
        <dbReference type="SAM" id="MobiDB-lite"/>
    </source>
</evidence>
<reference evidence="11" key="1">
    <citation type="submission" date="2023-10" db="EMBL/GenBank/DDBJ databases">
        <authorList>
            <person name="Chen Y."/>
            <person name="Shah S."/>
            <person name="Dougan E. K."/>
            <person name="Thang M."/>
            <person name="Chan C."/>
        </authorList>
    </citation>
    <scope>NUCLEOTIDE SEQUENCE [LARGE SCALE GENOMIC DNA]</scope>
</reference>
<keyword evidence="4" id="KW-0812">Transmembrane</keyword>
<evidence type="ECO:0000313" key="12">
    <source>
        <dbReference type="Proteomes" id="UP001189429"/>
    </source>
</evidence>
<keyword evidence="3" id="KW-0808">Transferase</keyword>
<name>A0ABN9V150_9DINO</name>
<comment type="subcellular location">
    <subcellularLocation>
        <location evidence="1">Membrane</location>
        <topology evidence="1">Single-pass type II membrane protein</topology>
    </subcellularLocation>
</comment>
<evidence type="ECO:0000256" key="1">
    <source>
        <dbReference type="ARBA" id="ARBA00004606"/>
    </source>
</evidence>
<evidence type="ECO:0000256" key="2">
    <source>
        <dbReference type="ARBA" id="ARBA00022676"/>
    </source>
</evidence>
<evidence type="ECO:0000256" key="3">
    <source>
        <dbReference type="ARBA" id="ARBA00022679"/>
    </source>
</evidence>
<comment type="caution">
    <text evidence="11">The sequence shown here is derived from an EMBL/GenBank/DDBJ whole genome shotgun (WGS) entry which is preliminary data.</text>
</comment>
<keyword evidence="9" id="KW-0732">Signal</keyword>
<evidence type="ECO:0000256" key="7">
    <source>
        <dbReference type="ARBA" id="ARBA00023136"/>
    </source>
</evidence>
<evidence type="ECO:0000313" key="11">
    <source>
        <dbReference type="EMBL" id="CAK0865504.1"/>
    </source>
</evidence>
<feature type="domain" description="Fringe-like glycosyltransferase" evidence="10">
    <location>
        <begin position="96"/>
        <end position="266"/>
    </location>
</feature>
<evidence type="ECO:0000256" key="9">
    <source>
        <dbReference type="SAM" id="SignalP"/>
    </source>
</evidence>
<dbReference type="InterPro" id="IPR003378">
    <property type="entry name" value="Fringe-like_glycosylTrfase"/>
</dbReference>
<keyword evidence="7" id="KW-0472">Membrane</keyword>
<evidence type="ECO:0000259" key="10">
    <source>
        <dbReference type="Pfam" id="PF02434"/>
    </source>
</evidence>
<keyword evidence="12" id="KW-1185">Reference proteome</keyword>
<dbReference type="InterPro" id="IPR029044">
    <property type="entry name" value="Nucleotide-diphossugar_trans"/>
</dbReference>
<protein>
    <recommendedName>
        <fullName evidence="10">Fringe-like glycosyltransferase domain-containing protein</fullName>
    </recommendedName>
</protein>
<keyword evidence="2" id="KW-0328">Glycosyltransferase</keyword>
<dbReference type="Pfam" id="PF02434">
    <property type="entry name" value="Fringe"/>
    <property type="match status" value="1"/>
</dbReference>
<sequence>MSARALPAAVLALLLRAAPAALGEAASCDSRGPALPEGPCPSSAECSPQPQEEHSLLQRAPDRRGLLQQARSHVVSSVSSRWAGRIVYGVLTSSLAKYHEKLEAQLATWAARPAGEGRFAAVGSNDLPEEWQVDGVVLKSNCGDGMDQISCKEGAVVKETAARGAAWAVILGDDNYVDTGKVEAFLGSKDPEELVAYGVVGCGKGTPYCQDVPDFQARGGFCGGGGYFLSKAALQALAGERSFYHDRMSWPGDMTTSCLLYKHGVRIENVQHGMYANPFDSEAKLDDTVRSGFWTLHYLQPSQMRWVHGIASNASEAETAELESRAFPSSG</sequence>
<dbReference type="EMBL" id="CAUYUJ010016457">
    <property type="protein sequence ID" value="CAK0865504.1"/>
    <property type="molecule type" value="Genomic_DNA"/>
</dbReference>
<feature type="chain" id="PRO_5047396211" description="Fringe-like glycosyltransferase domain-containing protein" evidence="9">
    <location>
        <begin position="24"/>
        <end position="331"/>
    </location>
</feature>
<dbReference type="Proteomes" id="UP001189429">
    <property type="component" value="Unassembled WGS sequence"/>
</dbReference>
<evidence type="ECO:0000256" key="6">
    <source>
        <dbReference type="ARBA" id="ARBA00022989"/>
    </source>
</evidence>
<gene>
    <name evidence="11" type="ORF">PCOR1329_LOCUS52997</name>
</gene>
<dbReference type="SUPFAM" id="SSF53448">
    <property type="entry name" value="Nucleotide-diphospho-sugar transferases"/>
    <property type="match status" value="1"/>
</dbReference>
<evidence type="ECO:0000256" key="4">
    <source>
        <dbReference type="ARBA" id="ARBA00022692"/>
    </source>
</evidence>
<proteinExistence type="predicted"/>
<dbReference type="Gene3D" id="3.90.550.50">
    <property type="match status" value="1"/>
</dbReference>
<feature type="signal peptide" evidence="9">
    <location>
        <begin position="1"/>
        <end position="23"/>
    </location>
</feature>
<accession>A0ABN9V150</accession>
<keyword evidence="6" id="KW-1133">Transmembrane helix</keyword>
<feature type="region of interest" description="Disordered" evidence="8">
    <location>
        <begin position="26"/>
        <end position="55"/>
    </location>
</feature>